<proteinExistence type="predicted"/>
<evidence type="ECO:0000313" key="3">
    <source>
        <dbReference type="EMBL" id="GHJ83829.1"/>
    </source>
</evidence>
<dbReference type="EMBL" id="BLZA01000005">
    <property type="protein sequence ID" value="GHJ83829.1"/>
    <property type="molecule type" value="Genomic_DNA"/>
</dbReference>
<evidence type="ECO:0008006" key="5">
    <source>
        <dbReference type="Google" id="ProtNLM"/>
    </source>
</evidence>
<evidence type="ECO:0000313" key="4">
    <source>
        <dbReference type="Proteomes" id="UP000620104"/>
    </source>
</evidence>
<feature type="region of interest" description="Disordered" evidence="2">
    <location>
        <begin position="1"/>
        <end position="35"/>
    </location>
</feature>
<reference evidence="3" key="1">
    <citation type="submission" date="2020-07" db="EMBL/GenBank/DDBJ databases">
        <title>Draft Genome Sequence of a Deep-Sea Yeast, Naganishia (Cryptococcus) liquefaciens strain N6.</title>
        <authorList>
            <person name="Han Y.W."/>
            <person name="Kajitani R."/>
            <person name="Morimoto H."/>
            <person name="Parhat M."/>
            <person name="Tsubouchi H."/>
            <person name="Bakenova O."/>
            <person name="Ogata M."/>
            <person name="Argunhan B."/>
            <person name="Aoki R."/>
            <person name="Kajiwara S."/>
            <person name="Itoh T."/>
            <person name="Iwasaki H."/>
        </authorList>
    </citation>
    <scope>NUCLEOTIDE SEQUENCE</scope>
    <source>
        <strain evidence="3">N6</strain>
    </source>
</reference>
<dbReference type="InterPro" id="IPR036703">
    <property type="entry name" value="MOB_kinase_act_sf"/>
</dbReference>
<dbReference type="SMART" id="SM01388">
    <property type="entry name" value="Mob1_phocein"/>
    <property type="match status" value="1"/>
</dbReference>
<dbReference type="Gene3D" id="1.20.140.30">
    <property type="entry name" value="MOB kinase activator"/>
    <property type="match status" value="1"/>
</dbReference>
<feature type="binding site" evidence="1">
    <location>
        <position position="118"/>
    </location>
    <ligand>
        <name>Zn(2+)</name>
        <dbReference type="ChEBI" id="CHEBI:29105"/>
    </ligand>
</feature>
<comment type="caution">
    <text evidence="3">The sequence shown here is derived from an EMBL/GenBank/DDBJ whole genome shotgun (WGS) entry which is preliminary data.</text>
</comment>
<dbReference type="AlphaFoldDB" id="A0A8H3YC10"/>
<dbReference type="InterPro" id="IPR005301">
    <property type="entry name" value="MOB_kinase_act_fam"/>
</dbReference>
<accession>A0A8H3YC10</accession>
<name>A0A8H3YC10_9TREE</name>
<dbReference type="Pfam" id="PF03637">
    <property type="entry name" value="Mob1_phocein"/>
    <property type="match status" value="1"/>
</dbReference>
<keyword evidence="4" id="KW-1185">Reference proteome</keyword>
<gene>
    <name evidence="3" type="ORF">NliqN6_0231</name>
</gene>
<feature type="binding site" evidence="1">
    <location>
        <position position="198"/>
    </location>
    <ligand>
        <name>Zn(2+)</name>
        <dbReference type="ChEBI" id="CHEBI:29105"/>
    </ligand>
</feature>
<dbReference type="SUPFAM" id="SSF101152">
    <property type="entry name" value="Mob1/phocein"/>
    <property type="match status" value="1"/>
</dbReference>
<dbReference type="OrthoDB" id="8170117at2759"/>
<feature type="compositionally biased region" description="Polar residues" evidence="2">
    <location>
        <begin position="14"/>
        <end position="25"/>
    </location>
</feature>
<protein>
    <recommendedName>
        <fullName evidence="5">Maintenance of ploidy protein mob2</fullName>
    </recommendedName>
</protein>
<dbReference type="Proteomes" id="UP000620104">
    <property type="component" value="Unassembled WGS sequence"/>
</dbReference>
<keyword evidence="1" id="KW-0862">Zinc</keyword>
<dbReference type="PANTHER" id="PTHR22599">
    <property type="entry name" value="MPS ONE BINDER KINASE ACTIVATOR-LIKE MOB"/>
    <property type="match status" value="1"/>
</dbReference>
<sequence>MSGLLGRLRAPRKSPTTTSNPTFDQNGHMGMAATPGVNAGIHTQGDYFQQSAQPPPQPQQDRPLYLCQPFVKAALVKGSFKTIVAPPKYVDVNEWVAINIFDFYNNLNHFYGAIVEFCGPHQCQTMSAASGLDFTWPDQNKRQVSLPASTYIDYVMSWVQRLLEDESVFPTKSGRDFQPSFPSTAKHIYKQLFRIFAHIYHAHFNEILHLSLEAHFNSLFAHYIAFGREYDLLDAQDTRELRTRGGGVMWLTDRWAEMGILEGGEK</sequence>
<feature type="binding site" evidence="1">
    <location>
        <position position="123"/>
    </location>
    <ligand>
        <name>Zn(2+)</name>
        <dbReference type="ChEBI" id="CHEBI:29105"/>
    </ligand>
</feature>
<keyword evidence="1" id="KW-0479">Metal-binding</keyword>
<organism evidence="3 4">
    <name type="scientific">Naganishia liquefaciens</name>
    <dbReference type="NCBI Taxonomy" id="104408"/>
    <lineage>
        <taxon>Eukaryota</taxon>
        <taxon>Fungi</taxon>
        <taxon>Dikarya</taxon>
        <taxon>Basidiomycota</taxon>
        <taxon>Agaricomycotina</taxon>
        <taxon>Tremellomycetes</taxon>
        <taxon>Filobasidiales</taxon>
        <taxon>Filobasidiaceae</taxon>
        <taxon>Naganishia</taxon>
    </lineage>
</organism>
<evidence type="ECO:0000256" key="2">
    <source>
        <dbReference type="SAM" id="MobiDB-lite"/>
    </source>
</evidence>
<evidence type="ECO:0000256" key="1">
    <source>
        <dbReference type="PIRSR" id="PIRSR605301-1"/>
    </source>
</evidence>
<feature type="binding site" evidence="1">
    <location>
        <position position="203"/>
    </location>
    <ligand>
        <name>Zn(2+)</name>
        <dbReference type="ChEBI" id="CHEBI:29105"/>
    </ligand>
</feature>